<dbReference type="EMBL" id="BLJE01000002">
    <property type="protein sequence ID" value="GFE65611.1"/>
    <property type="molecule type" value="Genomic_DNA"/>
</dbReference>
<dbReference type="GO" id="GO:0016811">
    <property type="term" value="F:hydrolase activity, acting on carbon-nitrogen (but not peptide) bonds, in linear amides"/>
    <property type="evidence" value="ECO:0007669"/>
    <property type="project" value="InterPro"/>
</dbReference>
<dbReference type="GO" id="GO:0016020">
    <property type="term" value="C:membrane"/>
    <property type="evidence" value="ECO:0007669"/>
    <property type="project" value="UniProtKB-SubCell"/>
</dbReference>
<name>A0A6N6JH14_9RHOB</name>
<comment type="subcellular location">
    <subcellularLocation>
        <location evidence="1">Membrane</location>
        <topology evidence="1">Multi-pass membrane protein</topology>
    </subcellularLocation>
</comment>
<feature type="transmembrane region" description="Helical" evidence="6">
    <location>
        <begin position="46"/>
        <end position="65"/>
    </location>
</feature>
<dbReference type="RefSeq" id="WP_159807688.1">
    <property type="nucleotide sequence ID" value="NZ_BLJE01000002.1"/>
</dbReference>
<protein>
    <submittedName>
        <fullName evidence="7">Membrane protein</fullName>
    </submittedName>
</protein>
<evidence type="ECO:0000256" key="2">
    <source>
        <dbReference type="ARBA" id="ARBA00022692"/>
    </source>
</evidence>
<feature type="transmembrane region" description="Helical" evidence="6">
    <location>
        <begin position="154"/>
        <end position="174"/>
    </location>
</feature>
<keyword evidence="8" id="KW-1185">Reference proteome</keyword>
<evidence type="ECO:0000313" key="7">
    <source>
        <dbReference type="EMBL" id="GFE65611.1"/>
    </source>
</evidence>
<accession>A0A6N6JH14</accession>
<dbReference type="InterPro" id="IPR008901">
    <property type="entry name" value="ACER"/>
</dbReference>
<feature type="transmembrane region" description="Helical" evidence="6">
    <location>
        <begin position="131"/>
        <end position="147"/>
    </location>
</feature>
<evidence type="ECO:0000256" key="4">
    <source>
        <dbReference type="ARBA" id="ARBA00022989"/>
    </source>
</evidence>
<feature type="transmembrane region" description="Helical" evidence="6">
    <location>
        <begin position="180"/>
        <end position="202"/>
    </location>
</feature>
<proteinExistence type="predicted"/>
<comment type="caution">
    <text evidence="7">The sequence shown here is derived from an EMBL/GenBank/DDBJ whole genome shotgun (WGS) entry which is preliminary data.</text>
</comment>
<dbReference type="AlphaFoldDB" id="A0A6N6JH14"/>
<evidence type="ECO:0000256" key="3">
    <source>
        <dbReference type="ARBA" id="ARBA00022801"/>
    </source>
</evidence>
<evidence type="ECO:0000256" key="6">
    <source>
        <dbReference type="SAM" id="Phobius"/>
    </source>
</evidence>
<dbReference type="GO" id="GO:0006672">
    <property type="term" value="P:ceramide metabolic process"/>
    <property type="evidence" value="ECO:0007669"/>
    <property type="project" value="InterPro"/>
</dbReference>
<reference evidence="7 8" key="1">
    <citation type="submission" date="2019-12" db="EMBL/GenBank/DDBJ databases">
        <title>Litoreibacter badius sp. nov., a novel bacteriochlorophyll a-containing bacterium in the genus Litoreibacter.</title>
        <authorList>
            <person name="Kanamuro M."/>
            <person name="Takabe Y."/>
            <person name="Mori K."/>
            <person name="Takaichi S."/>
            <person name="Hanada S."/>
        </authorList>
    </citation>
    <scope>NUCLEOTIDE SEQUENCE [LARGE SCALE GENOMIC DNA]</scope>
    <source>
        <strain evidence="7 8">K6</strain>
    </source>
</reference>
<feature type="transmembrane region" description="Helical" evidence="6">
    <location>
        <begin position="103"/>
        <end position="125"/>
    </location>
</feature>
<keyword evidence="3" id="KW-0378">Hydrolase</keyword>
<evidence type="ECO:0000256" key="1">
    <source>
        <dbReference type="ARBA" id="ARBA00004141"/>
    </source>
</evidence>
<dbReference type="Proteomes" id="UP000436822">
    <property type="component" value="Unassembled WGS sequence"/>
</dbReference>
<organism evidence="7 8">
    <name type="scientific">Litoreibacter roseus</name>
    <dbReference type="NCBI Taxonomy" id="2601869"/>
    <lineage>
        <taxon>Bacteria</taxon>
        <taxon>Pseudomonadati</taxon>
        <taxon>Pseudomonadota</taxon>
        <taxon>Alphaproteobacteria</taxon>
        <taxon>Rhodobacterales</taxon>
        <taxon>Roseobacteraceae</taxon>
        <taxon>Litoreibacter</taxon>
    </lineage>
</organism>
<keyword evidence="2 6" id="KW-0812">Transmembrane</keyword>
<dbReference type="Pfam" id="PF05875">
    <property type="entry name" value="Ceramidase"/>
    <property type="match status" value="1"/>
</dbReference>
<keyword evidence="4 6" id="KW-1133">Transmembrane helix</keyword>
<evidence type="ECO:0000256" key="5">
    <source>
        <dbReference type="ARBA" id="ARBA00023136"/>
    </source>
</evidence>
<feature type="transmembrane region" description="Helical" evidence="6">
    <location>
        <begin position="71"/>
        <end position="91"/>
    </location>
</feature>
<dbReference type="OrthoDB" id="277121at2"/>
<gene>
    <name evidence="7" type="ORF">KIN_26850</name>
</gene>
<sequence length="215" mass="23667">MNWARQIDGYCERMDLTFWAEPVNAVTNLTFLIAAVIMWRRTAGLPAARVLCVILFAIGVGSFLFHTFATIWASTADVVPIGLFVLTYIYLANRSYFGLRPLWAVGATVLFFPFAALIVPVFQAIGLGSSSGYAPVALLIFIYALALRSKLPQVSNGLLLGAAILCVSLTARTIDEPLCVAVPLGTHFLWHCLNGIMLSWMIEVYRRHVLRTAQA</sequence>
<keyword evidence="5 6" id="KW-0472">Membrane</keyword>
<evidence type="ECO:0000313" key="8">
    <source>
        <dbReference type="Proteomes" id="UP000436822"/>
    </source>
</evidence>